<dbReference type="SMART" id="SM00237">
    <property type="entry name" value="Calx_beta"/>
    <property type="match status" value="1"/>
</dbReference>
<evidence type="ECO:0000256" key="4">
    <source>
        <dbReference type="ARBA" id="ARBA00022536"/>
    </source>
</evidence>
<dbReference type="PROSITE" id="PS50853">
    <property type="entry name" value="FN3"/>
    <property type="match status" value="4"/>
</dbReference>
<evidence type="ECO:0000256" key="9">
    <source>
        <dbReference type="ARBA" id="ARBA00022989"/>
    </source>
</evidence>
<keyword evidence="13" id="KW-0325">Glycoprotein</keyword>
<keyword evidence="11 15" id="KW-0472">Membrane</keyword>
<keyword evidence="18" id="KW-1185">Reference proteome</keyword>
<proteinExistence type="inferred from homology"/>
<dbReference type="GO" id="GO:0016477">
    <property type="term" value="P:cell migration"/>
    <property type="evidence" value="ECO:0007669"/>
    <property type="project" value="TreeGrafter"/>
</dbReference>
<keyword evidence="14" id="KW-0130">Cell adhesion</keyword>
<dbReference type="FunFam" id="2.60.40.2030:FF:000004">
    <property type="entry name" value="Integrin beta"/>
    <property type="match status" value="1"/>
</dbReference>
<dbReference type="InterPro" id="IPR013783">
    <property type="entry name" value="Ig-like_fold"/>
</dbReference>
<dbReference type="Pfam" id="PF03160">
    <property type="entry name" value="Calx-beta"/>
    <property type="match status" value="1"/>
</dbReference>
<dbReference type="SUPFAM" id="SSF141072">
    <property type="entry name" value="CalX-like"/>
    <property type="match status" value="1"/>
</dbReference>
<dbReference type="SUPFAM" id="SSF53300">
    <property type="entry name" value="vWA-like"/>
    <property type="match status" value="1"/>
</dbReference>
<keyword evidence="10 14" id="KW-0401">Integrin</keyword>
<feature type="domain" description="Fibronectin type-III" evidence="16">
    <location>
        <begin position="1156"/>
        <end position="1255"/>
    </location>
</feature>
<keyword evidence="5 14" id="KW-0812">Transmembrane</keyword>
<evidence type="ECO:0000256" key="15">
    <source>
        <dbReference type="SAM" id="Phobius"/>
    </source>
</evidence>
<dbReference type="PRINTS" id="PR01186">
    <property type="entry name" value="INTEGRINB"/>
</dbReference>
<dbReference type="PROSITE" id="PS52047">
    <property type="entry name" value="I_EGF_2"/>
    <property type="match status" value="1"/>
</dbReference>
<dbReference type="SMART" id="SM01242">
    <property type="entry name" value="Integrin_B_tail"/>
    <property type="match status" value="1"/>
</dbReference>
<keyword evidence="4" id="KW-0245">EGF-like domain</keyword>
<sequence>YCTAAGAKTCSECIQIGTRCAYCPDEVKLTDPHQNPVPPLCYISISWIHVCLCINVSLCVFQNTTINKSLTYSQVAPQLMSMTLLPGEEKVVEMEVFEPARGPLDLYILMDFSNSMSDDLANLKRMGDQLAKLVGKLSDDYTIGFGKFVDKVTEPQTDMRPAKLKEPWANADPPFSFRNVITLTKNIETFREKLQQECISGNLDAPEGGFDAILQAAVCQEQIGWREDSTHLLVFSTESAFHYEADGVNVLAGILDRNDEQCHLTSDGNYTHDTRQDYPSIPTLVRLLVKHNIIPIFAITNHSYSYYEKLHEYFPIAELGRLQEDSSNILSILKNSIRSKISIRAEDRPKAVKVDILPQSGTFSESGSYKITPGEIVSGKFKVSLKALTQVGEQHVCNASQADRAGTLRIKPTTFSSAFRINAEVLCHTCDCEKVRSKAVRCNGQGDLVCGKCKCYDGWLGPFCNCSVGVSTGSAKCIEPGKNESCSGRGDCMCGTCFDKSQVCDLSSLFATTERGSCSMGRCVCTPGWIGDACECPISNVSCLDSKGGICNGHGDCICGRCECQKSGLPLSSTCEANFQQQLGMCEDKRSCVQCQAWNTGERKGRKCNECPFKIVIVEELEDHKKVIETCSFRDEDDDCTYHYTVNYPMNITDKEHHILVKKKKDCPPAGFLWLIPLIMFLMLLLGLLLLCCWKYCACCRMVGFKEDHYMLRQSLSTTDHLDTPMVRTGPPKSTDIVRWKVTDNVHRGPNHPQNQIKPNPKETIQYPISLRLNRQYSETLSKESRDTDKLRQEVEDNVNLLICTVTTNLKTITIIICIHRQNNTIVDTVLSAPRASYPDIVKLTDKQVQAGNFRDLKVVPGYYTVATDRAAGAVEFQEGVESVDVRVPLFMKDEDDEKKELLVQAVDVPVGLAKIGKDHVNITVIKEHARSIFTFLQPSYTYSRQDGVANIPISREIIEDGRTQVTYCTRDLTAKDKKDYISVDGDLSYGPGETQKTVPVKLLELGEGDGLLEDKQVKQFVMDLSNPRQGAKLGRYPRTTITITDKPEHVNQSPTSPGGRLYAPTNIKAVASGPKNIRLNWNPSANASGYKVKYWIYGDPEADAQVQDVKTPQAELTNLYPYCDYEMRVCGYNALGEGNYTEIIQCQTLEDVPGEPGRLAFNVISPTVTQVSWAEPAETNGVITSYEVIYTPIDEKKKPIGPSKKVMIDNPKKRMLLIENLQPSQTYCYKVRARNKVGWGPYKDATINLATQPTRPMSIPIIPDIPIVDAEAGDEYDSYLMYSNEVLRSPTGSQRPSVTDPTDDQFVNGKWDQNFLFLGGSGSLSRNISSSSSTFDHSTPRLGVTNNSSTTTYISGIDSRFNPGVPETPSRLVFSALGPTALKVSWQEPHCETDVLGYCILYQLLSGGEVKRIEVNNPAQNSVVVQDLLPNHSYMFKVKAQSREGWGPEREGVITIESAVDPKSPLSPMPGSPFTLSTPSAPGPLIFTALSPDTLQLSWEKPRKPNGDILGYVVTCEQLHGGGDLRSFQVNGNAATSLTVSDLKENMPYKFKVQAQTTQGFGPEREGIITIESQDGGSMSQYNSHSVTKREVFNLPTDITSHTMFSEPFVSPGTNTHYIFQGCAKFS</sequence>
<dbReference type="InterPro" id="IPR015812">
    <property type="entry name" value="Integrin_bsu"/>
</dbReference>
<dbReference type="Pfam" id="PF00041">
    <property type="entry name" value="fn3"/>
    <property type="match status" value="4"/>
</dbReference>
<dbReference type="Pfam" id="PF07965">
    <property type="entry name" value="Integrin_B_tail"/>
    <property type="match status" value="1"/>
</dbReference>
<feature type="transmembrane region" description="Helical" evidence="15">
    <location>
        <begin position="672"/>
        <end position="691"/>
    </location>
</feature>
<dbReference type="SMART" id="SM00060">
    <property type="entry name" value="FN3"/>
    <property type="match status" value="4"/>
</dbReference>
<dbReference type="Gene3D" id="2.60.40.1510">
    <property type="entry name" value="ntegrin, alpha v. Chain A, domain 3"/>
    <property type="match status" value="1"/>
</dbReference>
<name>A0A8C1MY11_CYPCA</name>
<dbReference type="GO" id="GO:0007229">
    <property type="term" value="P:integrin-mediated signaling pathway"/>
    <property type="evidence" value="ECO:0007669"/>
    <property type="project" value="UniProtKB-KW"/>
</dbReference>
<dbReference type="Gene3D" id="2.60.40.2030">
    <property type="match status" value="1"/>
</dbReference>
<dbReference type="PANTHER" id="PTHR10082:SF42">
    <property type="entry name" value="INTEGRIN BETA-4"/>
    <property type="match status" value="1"/>
</dbReference>
<dbReference type="InterPro" id="IPR002369">
    <property type="entry name" value="Integrin_bsu_VWA"/>
</dbReference>
<gene>
    <name evidence="17" type="primary">LOC109059019</name>
</gene>
<dbReference type="InterPro" id="IPR012896">
    <property type="entry name" value="Integrin_bsu_tail"/>
</dbReference>
<evidence type="ECO:0000256" key="5">
    <source>
        <dbReference type="ARBA" id="ARBA00022692"/>
    </source>
</evidence>
<keyword evidence="3" id="KW-1003">Cell membrane</keyword>
<evidence type="ECO:0000256" key="3">
    <source>
        <dbReference type="ARBA" id="ARBA00022475"/>
    </source>
</evidence>
<evidence type="ECO:0000256" key="10">
    <source>
        <dbReference type="ARBA" id="ARBA00023037"/>
    </source>
</evidence>
<dbReference type="GO" id="GO:0098609">
    <property type="term" value="P:cell-cell adhesion"/>
    <property type="evidence" value="ECO:0007669"/>
    <property type="project" value="TreeGrafter"/>
</dbReference>
<dbReference type="Proteomes" id="UP000694427">
    <property type="component" value="Unplaced"/>
</dbReference>
<feature type="domain" description="Fibronectin type-III" evidence="16">
    <location>
        <begin position="1482"/>
        <end position="1577"/>
    </location>
</feature>
<comment type="subcellular location">
    <subcellularLocation>
        <location evidence="1 14">Cell membrane</location>
        <topology evidence="1 14">Single-pass type I membrane protein</topology>
    </subcellularLocation>
</comment>
<dbReference type="FunFam" id="2.60.40.10:FF:000146">
    <property type="entry name" value="Integrin beta"/>
    <property type="match status" value="2"/>
</dbReference>
<dbReference type="SUPFAM" id="SSF69687">
    <property type="entry name" value="Integrin beta tail domain"/>
    <property type="match status" value="1"/>
</dbReference>
<dbReference type="InterPro" id="IPR036465">
    <property type="entry name" value="vWFA_dom_sf"/>
</dbReference>
<evidence type="ECO:0000256" key="7">
    <source>
        <dbReference type="ARBA" id="ARBA00022737"/>
    </source>
</evidence>
<dbReference type="SMART" id="SM00187">
    <property type="entry name" value="INB"/>
    <property type="match status" value="1"/>
</dbReference>
<keyword evidence="7" id="KW-0677">Repeat</keyword>
<dbReference type="InterPro" id="IPR036116">
    <property type="entry name" value="FN3_sf"/>
</dbReference>
<dbReference type="Gene3D" id="2.60.40.10">
    <property type="entry name" value="Immunoglobulins"/>
    <property type="match status" value="4"/>
</dbReference>
<dbReference type="InterPro" id="IPR003961">
    <property type="entry name" value="FN3_dom"/>
</dbReference>
<feature type="domain" description="Fibronectin type-III" evidence="16">
    <location>
        <begin position="1369"/>
        <end position="1462"/>
    </location>
</feature>
<accession>A0A8C1MY11</accession>
<dbReference type="FunFam" id="3.40.50.410:FF:000036">
    <property type="entry name" value="Integrin beta"/>
    <property type="match status" value="1"/>
</dbReference>
<dbReference type="GO" id="GO:0009986">
    <property type="term" value="C:cell surface"/>
    <property type="evidence" value="ECO:0007669"/>
    <property type="project" value="TreeGrafter"/>
</dbReference>
<keyword evidence="12" id="KW-1015">Disulfide bond</keyword>
<evidence type="ECO:0000256" key="2">
    <source>
        <dbReference type="ARBA" id="ARBA00007449"/>
    </source>
</evidence>
<comment type="similarity">
    <text evidence="2 14">Belongs to the integrin beta chain family.</text>
</comment>
<reference evidence="17" key="1">
    <citation type="submission" date="2025-08" db="UniProtKB">
        <authorList>
            <consortium name="Ensembl"/>
        </authorList>
    </citation>
    <scope>IDENTIFICATION</scope>
</reference>
<evidence type="ECO:0000256" key="11">
    <source>
        <dbReference type="ARBA" id="ARBA00023136"/>
    </source>
</evidence>
<dbReference type="GO" id="GO:0033627">
    <property type="term" value="P:cell adhesion mediated by integrin"/>
    <property type="evidence" value="ECO:0007669"/>
    <property type="project" value="TreeGrafter"/>
</dbReference>
<evidence type="ECO:0000256" key="1">
    <source>
        <dbReference type="ARBA" id="ARBA00004251"/>
    </source>
</evidence>
<dbReference type="InterPro" id="IPR036349">
    <property type="entry name" value="Integrin_bsu_tail_dom_sf"/>
</dbReference>
<dbReference type="GO" id="GO:0008305">
    <property type="term" value="C:integrin complex"/>
    <property type="evidence" value="ECO:0007669"/>
    <property type="project" value="TreeGrafter"/>
</dbReference>
<evidence type="ECO:0000256" key="8">
    <source>
        <dbReference type="ARBA" id="ARBA00022837"/>
    </source>
</evidence>
<reference evidence="17" key="2">
    <citation type="submission" date="2025-09" db="UniProtKB">
        <authorList>
            <consortium name="Ensembl"/>
        </authorList>
    </citation>
    <scope>IDENTIFICATION</scope>
</reference>
<keyword evidence="6" id="KW-0732">Signal</keyword>
<feature type="domain" description="Fibronectin type-III" evidence="16">
    <location>
        <begin position="1064"/>
        <end position="1152"/>
    </location>
</feature>
<dbReference type="InterPro" id="IPR003644">
    <property type="entry name" value="Calx_beta"/>
</dbReference>
<organism evidence="17 18">
    <name type="scientific">Cyprinus carpio</name>
    <name type="common">Common carp</name>
    <dbReference type="NCBI Taxonomy" id="7962"/>
    <lineage>
        <taxon>Eukaryota</taxon>
        <taxon>Metazoa</taxon>
        <taxon>Chordata</taxon>
        <taxon>Craniata</taxon>
        <taxon>Vertebrata</taxon>
        <taxon>Euteleostomi</taxon>
        <taxon>Actinopterygii</taxon>
        <taxon>Neopterygii</taxon>
        <taxon>Teleostei</taxon>
        <taxon>Ostariophysi</taxon>
        <taxon>Cypriniformes</taxon>
        <taxon>Cyprinidae</taxon>
        <taxon>Cyprininae</taxon>
        <taxon>Cyprinus</taxon>
    </lineage>
</organism>
<dbReference type="SUPFAM" id="SSF49265">
    <property type="entry name" value="Fibronectin type III"/>
    <property type="match status" value="2"/>
</dbReference>
<evidence type="ECO:0000256" key="13">
    <source>
        <dbReference type="ARBA" id="ARBA00023180"/>
    </source>
</evidence>
<dbReference type="InterPro" id="IPR038081">
    <property type="entry name" value="CalX-like_sf"/>
</dbReference>
<dbReference type="GO" id="GO:0005178">
    <property type="term" value="F:integrin binding"/>
    <property type="evidence" value="ECO:0007669"/>
    <property type="project" value="TreeGrafter"/>
</dbReference>
<dbReference type="CDD" id="cd00063">
    <property type="entry name" value="FN3"/>
    <property type="match status" value="4"/>
</dbReference>
<dbReference type="GO" id="GO:0005925">
    <property type="term" value="C:focal adhesion"/>
    <property type="evidence" value="ECO:0007669"/>
    <property type="project" value="TreeGrafter"/>
</dbReference>
<evidence type="ECO:0000256" key="14">
    <source>
        <dbReference type="RuleBase" id="RU000633"/>
    </source>
</evidence>
<dbReference type="Gene3D" id="3.40.50.410">
    <property type="entry name" value="von Willebrand factor, type A domain"/>
    <property type="match status" value="1"/>
</dbReference>
<dbReference type="Pfam" id="PF00362">
    <property type="entry name" value="Integrin_beta"/>
    <property type="match status" value="1"/>
</dbReference>
<evidence type="ECO:0000259" key="16">
    <source>
        <dbReference type="PROSITE" id="PS50853"/>
    </source>
</evidence>
<keyword evidence="9 15" id="KW-1133">Transmembrane helix</keyword>
<dbReference type="Gene3D" id="2.10.25.10">
    <property type="entry name" value="Laminin"/>
    <property type="match status" value="2"/>
</dbReference>
<dbReference type="PANTHER" id="PTHR10082">
    <property type="entry name" value="INTEGRIN BETA SUBUNIT"/>
    <property type="match status" value="1"/>
</dbReference>
<evidence type="ECO:0000313" key="18">
    <source>
        <dbReference type="Proteomes" id="UP000694427"/>
    </source>
</evidence>
<dbReference type="InterPro" id="IPR057243">
    <property type="entry name" value="Integrin_I-EGF_CS"/>
</dbReference>
<dbReference type="GO" id="GO:0007160">
    <property type="term" value="P:cell-matrix adhesion"/>
    <property type="evidence" value="ECO:0007669"/>
    <property type="project" value="TreeGrafter"/>
</dbReference>
<dbReference type="Gene3D" id="4.10.1240.30">
    <property type="match status" value="1"/>
</dbReference>
<protein>
    <recommendedName>
        <fullName evidence="14">Integrin beta</fullName>
    </recommendedName>
</protein>
<keyword evidence="8" id="KW-0106">Calcium</keyword>
<evidence type="ECO:0000256" key="6">
    <source>
        <dbReference type="ARBA" id="ARBA00022729"/>
    </source>
</evidence>
<dbReference type="Gene3D" id="3.30.1680.10">
    <property type="entry name" value="ligand-binding face of the semaphorins, domain 2"/>
    <property type="match status" value="1"/>
</dbReference>
<evidence type="ECO:0000256" key="12">
    <source>
        <dbReference type="ARBA" id="ARBA00023157"/>
    </source>
</evidence>
<dbReference type="PROSITE" id="PS00243">
    <property type="entry name" value="I_EGF_1"/>
    <property type="match status" value="1"/>
</dbReference>
<dbReference type="Ensembl" id="ENSCCRT00010091570.1">
    <property type="protein sequence ID" value="ENSCCRP00010082545.1"/>
    <property type="gene ID" value="ENSCCRG00010032778.1"/>
</dbReference>
<evidence type="ECO:0000313" key="17">
    <source>
        <dbReference type="Ensembl" id="ENSCCRP00010082545.1"/>
    </source>
</evidence>